<sequence length="191" mass="21729">MKFNRYTFITTGIILITTIAVSLNSCDFFIETEQARTEKETIANNAMTAQKNEAKLLVKASKYNLDVIELCTIIESKDIEEEVKEIVAEIKDEQLDILEKYDKVATENVISIPKYSSIEYQEIKEMIDAEGLEKPLELLSDKISSQKEFVDKLSDTTNNSDFKALAHYANLTLKKSINKTKETIEIINTDS</sequence>
<dbReference type="eggNOG" id="ENOG502ZQQ7">
    <property type="taxonomic scope" value="Bacteria"/>
</dbReference>
<dbReference type="AlphaFoldDB" id="A9E8E4"/>
<evidence type="ECO:0000313" key="2">
    <source>
        <dbReference type="Proteomes" id="UP000002945"/>
    </source>
</evidence>
<protein>
    <submittedName>
        <fullName evidence="1">Uncharacterized protein</fullName>
    </submittedName>
</protein>
<dbReference type="EMBL" id="ABIB01000013">
    <property type="protein sequence ID" value="EDP94769.1"/>
    <property type="molecule type" value="Genomic_DNA"/>
</dbReference>
<dbReference type="RefSeq" id="WP_007092785.1">
    <property type="nucleotide sequence ID" value="NZ_CP142125.1"/>
</dbReference>
<dbReference type="OrthoDB" id="1443971at2"/>
<comment type="caution">
    <text evidence="1">The sequence shown here is derived from an EMBL/GenBank/DDBJ whole genome shotgun (WGS) entry which is preliminary data.</text>
</comment>
<dbReference type="STRING" id="391587.KAOT1_01045"/>
<keyword evidence="2" id="KW-1185">Reference proteome</keyword>
<evidence type="ECO:0000313" key="1">
    <source>
        <dbReference type="EMBL" id="EDP94769.1"/>
    </source>
</evidence>
<organism evidence="1 2">
    <name type="scientific">Kordia algicida OT-1</name>
    <dbReference type="NCBI Taxonomy" id="391587"/>
    <lineage>
        <taxon>Bacteria</taxon>
        <taxon>Pseudomonadati</taxon>
        <taxon>Bacteroidota</taxon>
        <taxon>Flavobacteriia</taxon>
        <taxon>Flavobacteriales</taxon>
        <taxon>Flavobacteriaceae</taxon>
        <taxon>Kordia</taxon>
    </lineage>
</organism>
<dbReference type="HOGENOM" id="CLU_1419818_0_0_10"/>
<accession>A9E8E4</accession>
<proteinExistence type="predicted"/>
<reference evidence="1 2" key="1">
    <citation type="journal article" date="2011" name="J. Bacteriol.">
        <title>Genome sequence of the algicidal bacterium Kordia algicida OT-1.</title>
        <authorList>
            <person name="Lee H.S."/>
            <person name="Kang S.G."/>
            <person name="Kwon K.K."/>
            <person name="Lee J.H."/>
            <person name="Kim S.J."/>
        </authorList>
    </citation>
    <scope>NUCLEOTIDE SEQUENCE [LARGE SCALE GENOMIC DNA]</scope>
    <source>
        <strain evidence="1 2">OT-1</strain>
    </source>
</reference>
<name>A9E8E4_9FLAO</name>
<gene>
    <name evidence="1" type="ORF">KAOT1_01045</name>
</gene>
<dbReference type="Proteomes" id="UP000002945">
    <property type="component" value="Unassembled WGS sequence"/>
</dbReference>